<dbReference type="AlphaFoldDB" id="A0A401V3N8"/>
<reference evidence="1 2" key="1">
    <citation type="submission" date="2018-11" db="EMBL/GenBank/DDBJ databases">
        <title>Draft genome sequence of Cellulomonas takizawaensis strain TKZ-21.</title>
        <authorList>
            <person name="Yamamura H."/>
            <person name="Hayashi T."/>
            <person name="Hamada M."/>
            <person name="Serisawa Y."/>
            <person name="Matsuyama K."/>
            <person name="Nakagawa Y."/>
            <person name="Otoguro M."/>
            <person name="Yanagida F."/>
            <person name="Hayakawa M."/>
        </authorList>
    </citation>
    <scope>NUCLEOTIDE SEQUENCE [LARGE SCALE GENOMIC DNA]</scope>
    <source>
        <strain evidence="1 2">TKZ-21</strain>
    </source>
</reference>
<evidence type="ECO:0000313" key="2">
    <source>
        <dbReference type="Proteomes" id="UP000288246"/>
    </source>
</evidence>
<comment type="caution">
    <text evidence="1">The sequence shown here is derived from an EMBL/GenBank/DDBJ whole genome shotgun (WGS) entry which is preliminary data.</text>
</comment>
<protein>
    <submittedName>
        <fullName evidence="1">Uncharacterized protein</fullName>
    </submittedName>
</protein>
<gene>
    <name evidence="1" type="ORF">CTKZ_31120</name>
</gene>
<proteinExistence type="predicted"/>
<dbReference type="Proteomes" id="UP000288246">
    <property type="component" value="Unassembled WGS sequence"/>
</dbReference>
<keyword evidence="2" id="KW-1185">Reference proteome</keyword>
<evidence type="ECO:0000313" key="1">
    <source>
        <dbReference type="EMBL" id="GCD21550.1"/>
    </source>
</evidence>
<sequence length="222" mass="24885">MALVTEVFHPDQRPVPHLVHYVGRQRGSDPLPRDVRGLTTEQRLSAILVTGLLRGFVTTGTVNRPVVCVSDASPAELEASFRIGMNARGRVEPWALVFDRQIAWETGIRPALYADTQLAHQLRYDFFGEHPTRPGLVQRVDPIAGDGYTDWSHEREWRWVFPVSSQVPDPNPTVQVWPILHAVIAGRQGWKPDGAISAYPERATVQRWSWTGTSLVHDGTLA</sequence>
<organism evidence="1 2">
    <name type="scientific">Cellulomonas algicola</name>
    <dbReference type="NCBI Taxonomy" id="2071633"/>
    <lineage>
        <taxon>Bacteria</taxon>
        <taxon>Bacillati</taxon>
        <taxon>Actinomycetota</taxon>
        <taxon>Actinomycetes</taxon>
        <taxon>Micrococcales</taxon>
        <taxon>Cellulomonadaceae</taxon>
        <taxon>Cellulomonas</taxon>
    </lineage>
</organism>
<accession>A0A401V3N8</accession>
<dbReference type="EMBL" id="BHYL01000304">
    <property type="protein sequence ID" value="GCD21550.1"/>
    <property type="molecule type" value="Genomic_DNA"/>
</dbReference>
<name>A0A401V3N8_9CELL</name>